<dbReference type="EMBL" id="JAACJJ010000056">
    <property type="protein sequence ID" value="KAF5312563.1"/>
    <property type="molecule type" value="Genomic_DNA"/>
</dbReference>
<feature type="compositionally biased region" description="Basic residues" evidence="1">
    <location>
        <begin position="62"/>
        <end position="78"/>
    </location>
</feature>
<feature type="region of interest" description="Disordered" evidence="1">
    <location>
        <begin position="103"/>
        <end position="122"/>
    </location>
</feature>
<accession>A0A8H5AXY5</accession>
<evidence type="ECO:0000313" key="3">
    <source>
        <dbReference type="Proteomes" id="UP000567179"/>
    </source>
</evidence>
<dbReference type="Proteomes" id="UP000567179">
    <property type="component" value="Unassembled WGS sequence"/>
</dbReference>
<feature type="region of interest" description="Disordered" evidence="1">
    <location>
        <begin position="51"/>
        <end position="85"/>
    </location>
</feature>
<protein>
    <submittedName>
        <fullName evidence="2">Uncharacterized protein</fullName>
    </submittedName>
</protein>
<gene>
    <name evidence="2" type="ORF">D9619_003629</name>
</gene>
<proteinExistence type="predicted"/>
<comment type="caution">
    <text evidence="2">The sequence shown here is derived from an EMBL/GenBank/DDBJ whole genome shotgun (WGS) entry which is preliminary data.</text>
</comment>
<evidence type="ECO:0000256" key="1">
    <source>
        <dbReference type="SAM" id="MobiDB-lite"/>
    </source>
</evidence>
<reference evidence="2 3" key="1">
    <citation type="journal article" date="2020" name="ISME J.">
        <title>Uncovering the hidden diversity of litter-decomposition mechanisms in mushroom-forming fungi.</title>
        <authorList>
            <person name="Floudas D."/>
            <person name="Bentzer J."/>
            <person name="Ahren D."/>
            <person name="Johansson T."/>
            <person name="Persson P."/>
            <person name="Tunlid A."/>
        </authorList>
    </citation>
    <scope>NUCLEOTIDE SEQUENCE [LARGE SCALE GENOMIC DNA]</scope>
    <source>
        <strain evidence="2 3">CBS 101986</strain>
    </source>
</reference>
<keyword evidence="3" id="KW-1185">Reference proteome</keyword>
<sequence length="184" mass="20408">MFASPFFFIRSWSSSTIIPSLRISQQTNVQLSVHFSTFGNDMTAATGLTISSPARIISTRRQTSHRHRPRNNPAHRPKQTSPDSDAFRRACSVRKIGTACLVWPNRPGPGRDSPSPGPDEAPLVLRRASDVEGPTYATFLPQNSDFETSNVTNSVPFIMQTTRWGEEDNLLLGPIINSRPARAF</sequence>
<dbReference type="AlphaFoldDB" id="A0A8H5AXY5"/>
<organism evidence="2 3">
    <name type="scientific">Psilocybe cf. subviscida</name>
    <dbReference type="NCBI Taxonomy" id="2480587"/>
    <lineage>
        <taxon>Eukaryota</taxon>
        <taxon>Fungi</taxon>
        <taxon>Dikarya</taxon>
        <taxon>Basidiomycota</taxon>
        <taxon>Agaricomycotina</taxon>
        <taxon>Agaricomycetes</taxon>
        <taxon>Agaricomycetidae</taxon>
        <taxon>Agaricales</taxon>
        <taxon>Agaricineae</taxon>
        <taxon>Strophariaceae</taxon>
        <taxon>Psilocybe</taxon>
    </lineage>
</organism>
<evidence type="ECO:0000313" key="2">
    <source>
        <dbReference type="EMBL" id="KAF5312563.1"/>
    </source>
</evidence>
<name>A0A8H5AXY5_9AGAR</name>